<accession>A0ABP1G381</accession>
<feature type="compositionally biased region" description="Polar residues" evidence="1">
    <location>
        <begin position="308"/>
        <end position="317"/>
    </location>
</feature>
<proteinExistence type="predicted"/>
<evidence type="ECO:0000313" key="4">
    <source>
        <dbReference type="Proteomes" id="UP001497392"/>
    </source>
</evidence>
<evidence type="ECO:0000256" key="1">
    <source>
        <dbReference type="SAM" id="MobiDB-lite"/>
    </source>
</evidence>
<dbReference type="Proteomes" id="UP001497392">
    <property type="component" value="Unassembled WGS sequence"/>
</dbReference>
<reference evidence="3 4" key="1">
    <citation type="submission" date="2024-06" db="EMBL/GenBank/DDBJ databases">
        <authorList>
            <person name="Kraege A."/>
            <person name="Thomma B."/>
        </authorList>
    </citation>
    <scope>NUCLEOTIDE SEQUENCE [LARGE SCALE GENOMIC DNA]</scope>
</reference>
<feature type="region of interest" description="Disordered" evidence="1">
    <location>
        <begin position="244"/>
        <end position="317"/>
    </location>
</feature>
<dbReference type="Gene3D" id="2.60.120.430">
    <property type="entry name" value="Galactose-binding lectin"/>
    <property type="match status" value="1"/>
</dbReference>
<sequence length="588" mass="59274">MGVGWPIGAHLQGVGVSGQTSRSQSLNLGTLGHTNTTYAITLYFADFNATAVGERIFDIEINGQIVASDVDVFALGKGDYSAVSIAVPDFYSGTSSTFDILLPTMAGTANILNRISFQLATSTNATLTPSTATWGDIVLLEIFCDSLNPSLGNLTGNYSAYIIGGDISAETTVNVTGGAGGSLAQAYGSYLLNTSLLTICDGGAATGVVSFDDPNELYGNSITTVAITLSPGCSTTTTAPVTTYAPPTSTATPPITTFAPPSTTRAPVTSGTPVPSTSLVPTTTVASKTPSAPPGTTAVPTPTMLPAPTTSAAPGSTLVPTTTALSYDVTMQMTVYPDPAMARGQTTVSGEATSDDGDLPIGNVAIMLDGSVIGATPLVPVTSTSPLAHVVKTGEDNAPAVPGQPNALSQHAFSFASVGRSLFSFTFSAPSALGVHTVAAVVLIGGTSTPIYAPVTTGVIGPAHHCKALLKAIANVKGSSDATNIPTGNVTLAITDAAPSFVPAHLSINKVLPPDGKAIFFINPDAAAAMLNVLRDFTPGGHATIGKLPPGAYNMSAMYSGDGIHPPATAVAKLLVSPACVLTIIVLS</sequence>
<comment type="caution">
    <text evidence="3">The sequence shown here is derived from an EMBL/GenBank/DDBJ whole genome shotgun (WGS) entry which is preliminary data.</text>
</comment>
<feature type="domain" description="Malectin" evidence="2">
    <location>
        <begin position="25"/>
        <end position="80"/>
    </location>
</feature>
<dbReference type="Pfam" id="PF11721">
    <property type="entry name" value="Malectin"/>
    <property type="match status" value="1"/>
</dbReference>
<evidence type="ECO:0000313" key="3">
    <source>
        <dbReference type="EMBL" id="CAL5225850.1"/>
    </source>
</evidence>
<keyword evidence="4" id="KW-1185">Reference proteome</keyword>
<evidence type="ECO:0000259" key="2">
    <source>
        <dbReference type="Pfam" id="PF11721"/>
    </source>
</evidence>
<dbReference type="InterPro" id="IPR021720">
    <property type="entry name" value="Malectin_dom"/>
</dbReference>
<feature type="compositionally biased region" description="Low complexity" evidence="1">
    <location>
        <begin position="244"/>
        <end position="302"/>
    </location>
</feature>
<name>A0ABP1G381_9CHLO</name>
<organism evidence="3 4">
    <name type="scientific">Coccomyxa viridis</name>
    <dbReference type="NCBI Taxonomy" id="1274662"/>
    <lineage>
        <taxon>Eukaryota</taxon>
        <taxon>Viridiplantae</taxon>
        <taxon>Chlorophyta</taxon>
        <taxon>core chlorophytes</taxon>
        <taxon>Trebouxiophyceae</taxon>
        <taxon>Trebouxiophyceae incertae sedis</taxon>
        <taxon>Coccomyxaceae</taxon>
        <taxon>Coccomyxa</taxon>
    </lineage>
</organism>
<gene>
    <name evidence="3" type="primary">g8633</name>
    <name evidence="3" type="ORF">VP750_LOCUS7756</name>
</gene>
<protein>
    <submittedName>
        <fullName evidence="3">G8633 protein</fullName>
    </submittedName>
</protein>
<dbReference type="EMBL" id="CAXHTA020000015">
    <property type="protein sequence ID" value="CAL5225850.1"/>
    <property type="molecule type" value="Genomic_DNA"/>
</dbReference>